<dbReference type="SUPFAM" id="SSF57903">
    <property type="entry name" value="FYVE/PHD zinc finger"/>
    <property type="match status" value="1"/>
</dbReference>
<sequence length="721" mass="80715">MSSPGPSTRRPSAEGVDDVCPICLCPMDDGFSRPENCQHRFDLDCLTEWSKLRLSCPSCRAEFGAIYTYEIVDTRPKLVKVDKVEAPKEAEPFDETNPHDFTMCEICAGGQHEELLLICDQCDKGSLWDISSTLPEAAHRGGSKSVNSSDSNIRFHTYCLTPPLDGVPTTEQWFCPQCEQTRNSLPSTSRTTAPSARTIRLVQRTALAERVRRLLQRSRRLLDISEESSEEESEEEDDDGDEEGDEDQEEGSDASSEEEEEAHDFFDDDARVLAEIGDDVPDDGPSLPSVQRRTKKQREAATKKKTAKPKKAKRKTGKRTTKGKKRKTKGKRQTRRSKRADAKEGPMDAFITRRGGVRDPVARLSLLGAGLEPVADEDPLVTENSRRFDRPLVRRKEERLAALQNETVEEEKPVADACDLLGSIIPEQMKTLAPGRLFAVRGGRFNTTDDFEKYKERKTNQLSSELKERLGIPVDKSAAPEESANASKLKQIPKNKSDLGSEKRPDDHRNGSANASIPPKKSAAESTANPPNFRVDREKTAADTKRTVDTKRENSGTAAVPKGNGSSYHGSTTHDRKSEHRVDRGSSRERQRGENHQRFNSKASENERSDKNNKERVKSDGQNQRSYKEVRQESHHRPRSYHDRPPSHHRHHGSPRHSGGTVPSTVPKAEESEQEDRVVLKKLDAVTNKEKGTPKQADNVWMVNIPLLCFISSSIINMSQG</sequence>
<proteinExistence type="predicted"/>
<gene>
    <name evidence="6" type="primary">Acey_s0006.g2970</name>
    <name evidence="6" type="ORF">Y032_0006g2970</name>
</gene>
<feature type="compositionally biased region" description="Basic and acidic residues" evidence="4">
    <location>
        <begin position="604"/>
        <end position="619"/>
    </location>
</feature>
<dbReference type="SMART" id="SM00184">
    <property type="entry name" value="RING"/>
    <property type="match status" value="2"/>
</dbReference>
<feature type="compositionally biased region" description="Acidic residues" evidence="4">
    <location>
        <begin position="224"/>
        <end position="262"/>
    </location>
</feature>
<reference evidence="7" key="1">
    <citation type="journal article" date="2015" name="Nat. Genet.">
        <title>The genome and transcriptome of the zoonotic hookworm Ancylostoma ceylanicum identify infection-specific gene families.</title>
        <authorList>
            <person name="Schwarz E.M."/>
            <person name="Hu Y."/>
            <person name="Antoshechkin I."/>
            <person name="Miller M.M."/>
            <person name="Sternberg P.W."/>
            <person name="Aroian R.V."/>
        </authorList>
    </citation>
    <scope>NUCLEOTIDE SEQUENCE</scope>
    <source>
        <strain evidence="7">HY135</strain>
    </source>
</reference>
<dbReference type="InterPro" id="IPR001841">
    <property type="entry name" value="Znf_RING"/>
</dbReference>
<evidence type="ECO:0000313" key="7">
    <source>
        <dbReference type="Proteomes" id="UP000024635"/>
    </source>
</evidence>
<feature type="compositionally biased region" description="Basic and acidic residues" evidence="4">
    <location>
        <begin position="668"/>
        <end position="679"/>
    </location>
</feature>
<dbReference type="PROSITE" id="PS50089">
    <property type="entry name" value="ZF_RING_2"/>
    <property type="match status" value="1"/>
</dbReference>
<protein>
    <recommendedName>
        <fullName evidence="5">RING-type domain-containing protein</fullName>
    </recommendedName>
</protein>
<keyword evidence="1 3" id="KW-0479">Metal-binding</keyword>
<name>A0A016VPB9_9BILA</name>
<keyword evidence="2" id="KW-0862">Zinc</keyword>
<dbReference type="Proteomes" id="UP000024635">
    <property type="component" value="Unassembled WGS sequence"/>
</dbReference>
<feature type="compositionally biased region" description="Basic and acidic residues" evidence="4">
    <location>
        <begin position="263"/>
        <end position="272"/>
    </location>
</feature>
<evidence type="ECO:0000256" key="2">
    <source>
        <dbReference type="ARBA" id="ARBA00022833"/>
    </source>
</evidence>
<dbReference type="GO" id="GO:0008270">
    <property type="term" value="F:zinc ion binding"/>
    <property type="evidence" value="ECO:0007669"/>
    <property type="project" value="UniProtKB-KW"/>
</dbReference>
<keyword evidence="1 3" id="KW-0863">Zinc-finger</keyword>
<feature type="domain" description="RING-type" evidence="5">
    <location>
        <begin position="20"/>
        <end position="60"/>
    </location>
</feature>
<evidence type="ECO:0000256" key="1">
    <source>
        <dbReference type="ARBA" id="ARBA00022771"/>
    </source>
</evidence>
<accession>A0A016VPB9</accession>
<feature type="region of interest" description="Disordered" evidence="4">
    <location>
        <begin position="451"/>
        <end position="679"/>
    </location>
</feature>
<feature type="compositionally biased region" description="Basic and acidic residues" evidence="4">
    <location>
        <begin position="495"/>
        <end position="510"/>
    </location>
</feature>
<comment type="caution">
    <text evidence="6">The sequence shown here is derived from an EMBL/GenBank/DDBJ whole genome shotgun (WGS) entry which is preliminary data.</text>
</comment>
<dbReference type="Pfam" id="PF13639">
    <property type="entry name" value="zf-RING_2"/>
    <property type="match status" value="1"/>
</dbReference>
<feature type="compositionally biased region" description="Basic and acidic residues" evidence="4">
    <location>
        <begin position="572"/>
        <end position="597"/>
    </location>
</feature>
<feature type="compositionally biased region" description="Basic and acidic residues" evidence="4">
    <location>
        <begin position="534"/>
        <end position="554"/>
    </location>
</feature>
<dbReference type="AlphaFoldDB" id="A0A016VPB9"/>
<dbReference type="OrthoDB" id="1935339at2759"/>
<evidence type="ECO:0000313" key="6">
    <source>
        <dbReference type="EMBL" id="EYC29429.1"/>
    </source>
</evidence>
<dbReference type="PANTHER" id="PTHR12618:SF20">
    <property type="entry name" value="PHD AND RING FINGER DOMAIN-CONTAINING PROTEIN 1"/>
    <property type="match status" value="1"/>
</dbReference>
<dbReference type="SUPFAM" id="SSF57850">
    <property type="entry name" value="RING/U-box"/>
    <property type="match status" value="1"/>
</dbReference>
<dbReference type="InterPro" id="IPR011011">
    <property type="entry name" value="Znf_FYVE_PHD"/>
</dbReference>
<feature type="compositionally biased region" description="Basic and acidic residues" evidence="4">
    <location>
        <begin position="451"/>
        <end position="470"/>
    </location>
</feature>
<organism evidence="6 7">
    <name type="scientific">Ancylostoma ceylanicum</name>
    <dbReference type="NCBI Taxonomy" id="53326"/>
    <lineage>
        <taxon>Eukaryota</taxon>
        <taxon>Metazoa</taxon>
        <taxon>Ecdysozoa</taxon>
        <taxon>Nematoda</taxon>
        <taxon>Chromadorea</taxon>
        <taxon>Rhabditida</taxon>
        <taxon>Rhabditina</taxon>
        <taxon>Rhabditomorpha</taxon>
        <taxon>Strongyloidea</taxon>
        <taxon>Ancylostomatidae</taxon>
        <taxon>Ancylostomatinae</taxon>
        <taxon>Ancylostoma</taxon>
    </lineage>
</organism>
<keyword evidence="7" id="KW-1185">Reference proteome</keyword>
<dbReference type="PANTHER" id="PTHR12618">
    <property type="entry name" value="PHD AND RING FINGER DOMAIN-CONTAINING PROTEIN 1"/>
    <property type="match status" value="1"/>
</dbReference>
<dbReference type="InterPro" id="IPR013083">
    <property type="entry name" value="Znf_RING/FYVE/PHD"/>
</dbReference>
<dbReference type="InterPro" id="IPR047157">
    <property type="entry name" value="PHRF1/Atg35"/>
</dbReference>
<evidence type="ECO:0000256" key="3">
    <source>
        <dbReference type="PROSITE-ProRule" id="PRU00175"/>
    </source>
</evidence>
<dbReference type="STRING" id="53326.A0A016VPB9"/>
<evidence type="ECO:0000259" key="5">
    <source>
        <dbReference type="PROSITE" id="PS50089"/>
    </source>
</evidence>
<feature type="region of interest" description="Disordered" evidence="4">
    <location>
        <begin position="223"/>
        <end position="353"/>
    </location>
</feature>
<feature type="compositionally biased region" description="Basic residues" evidence="4">
    <location>
        <begin position="303"/>
        <end position="338"/>
    </location>
</feature>
<feature type="compositionally biased region" description="Basic and acidic residues" evidence="4">
    <location>
        <begin position="626"/>
        <end position="646"/>
    </location>
</feature>
<dbReference type="EMBL" id="JARK01001342">
    <property type="protein sequence ID" value="EYC29429.1"/>
    <property type="molecule type" value="Genomic_DNA"/>
</dbReference>
<dbReference type="Gene3D" id="3.30.40.10">
    <property type="entry name" value="Zinc/RING finger domain, C3HC4 (zinc finger)"/>
    <property type="match status" value="2"/>
</dbReference>
<evidence type="ECO:0000256" key="4">
    <source>
        <dbReference type="SAM" id="MobiDB-lite"/>
    </source>
</evidence>